<dbReference type="PANTHER" id="PTHR45710">
    <property type="entry name" value="C-TYPE LECTIN DOMAIN-CONTAINING PROTEIN 180"/>
    <property type="match status" value="1"/>
</dbReference>
<keyword evidence="6" id="KW-1185">Reference proteome</keyword>
<dbReference type="AlphaFoldDB" id="A0A8J4U8P5"/>
<evidence type="ECO:0000259" key="4">
    <source>
        <dbReference type="PROSITE" id="PS50041"/>
    </source>
</evidence>
<evidence type="ECO:0000313" key="5">
    <source>
        <dbReference type="EMBL" id="KAF5893772.1"/>
    </source>
</evidence>
<keyword evidence="3" id="KW-1133">Transmembrane helix</keyword>
<comment type="caution">
    <text evidence="5">The sequence shown here is derived from an EMBL/GenBank/DDBJ whole genome shotgun (WGS) entry which is preliminary data.</text>
</comment>
<dbReference type="Gene3D" id="3.10.100.10">
    <property type="entry name" value="Mannose-Binding Protein A, subunit A"/>
    <property type="match status" value="1"/>
</dbReference>
<dbReference type="InterPro" id="IPR016187">
    <property type="entry name" value="CTDL_fold"/>
</dbReference>
<dbReference type="PROSITE" id="PS50041">
    <property type="entry name" value="C_TYPE_LECTIN_2"/>
    <property type="match status" value="1"/>
</dbReference>
<dbReference type="Gene3D" id="1.20.5.400">
    <property type="match status" value="1"/>
</dbReference>
<dbReference type="SUPFAM" id="SSF56436">
    <property type="entry name" value="C-type lectin-like"/>
    <property type="match status" value="1"/>
</dbReference>
<gene>
    <name evidence="5" type="ORF">DAT39_016518</name>
</gene>
<feature type="coiled-coil region" evidence="2">
    <location>
        <begin position="34"/>
        <end position="61"/>
    </location>
</feature>
<evidence type="ECO:0000256" key="2">
    <source>
        <dbReference type="SAM" id="Coils"/>
    </source>
</evidence>
<reference evidence="5" key="1">
    <citation type="submission" date="2020-07" db="EMBL/GenBank/DDBJ databases">
        <title>Clarias magur genome sequencing, assembly and annotation.</title>
        <authorList>
            <person name="Kushwaha B."/>
            <person name="Kumar R."/>
            <person name="Das P."/>
            <person name="Joshi C.G."/>
            <person name="Kumar D."/>
            <person name="Nagpure N.S."/>
            <person name="Pandey M."/>
            <person name="Agarwal S."/>
            <person name="Srivastava S."/>
            <person name="Singh M."/>
            <person name="Sahoo L."/>
            <person name="Jayasankar P."/>
            <person name="Meher P.K."/>
            <person name="Koringa P.G."/>
            <person name="Iquebal M.A."/>
            <person name="Das S.P."/>
            <person name="Bit A."/>
            <person name="Patnaik S."/>
            <person name="Patel N."/>
            <person name="Shah T.M."/>
            <person name="Hinsu A."/>
            <person name="Jena J.K."/>
        </authorList>
    </citation>
    <scope>NUCLEOTIDE SEQUENCE</scope>
    <source>
        <strain evidence="5">CIFAMagur01</strain>
        <tissue evidence="5">Testis</tissue>
    </source>
</reference>
<organism evidence="5 6">
    <name type="scientific">Clarias magur</name>
    <name type="common">Asian catfish</name>
    <name type="synonym">Macropteronotus magur</name>
    <dbReference type="NCBI Taxonomy" id="1594786"/>
    <lineage>
        <taxon>Eukaryota</taxon>
        <taxon>Metazoa</taxon>
        <taxon>Chordata</taxon>
        <taxon>Craniata</taxon>
        <taxon>Vertebrata</taxon>
        <taxon>Euteleostomi</taxon>
        <taxon>Actinopterygii</taxon>
        <taxon>Neopterygii</taxon>
        <taxon>Teleostei</taxon>
        <taxon>Ostariophysi</taxon>
        <taxon>Siluriformes</taxon>
        <taxon>Clariidae</taxon>
        <taxon>Clarias</taxon>
    </lineage>
</organism>
<feature type="non-terminal residue" evidence="5">
    <location>
        <position position="152"/>
    </location>
</feature>
<sequence length="152" mass="17485">FNTTGGRCYRVTLVCVLLLCALLLSAVTVLWIKLTNLNTEKDQLQTNNNNLTKEREQCQSDYTLAIKGLVKLGWRIFSSSIYYISLDEKNWTESRQDCRKRGGDLVIINSKEKQEFIIKQMVNNKEAWIGLSDIETEGKWKWVDGTEVTNST</sequence>
<proteinExistence type="predicted"/>
<dbReference type="GO" id="GO:0005886">
    <property type="term" value="C:plasma membrane"/>
    <property type="evidence" value="ECO:0007669"/>
    <property type="project" value="UniProtKB-SubCell"/>
</dbReference>
<keyword evidence="2" id="KW-0175">Coiled coil</keyword>
<dbReference type="Pfam" id="PF00059">
    <property type="entry name" value="Lectin_C"/>
    <property type="match status" value="1"/>
</dbReference>
<feature type="non-terminal residue" evidence="5">
    <location>
        <position position="1"/>
    </location>
</feature>
<keyword evidence="3" id="KW-0472">Membrane</keyword>
<evidence type="ECO:0000256" key="1">
    <source>
        <dbReference type="ARBA" id="ARBA00004401"/>
    </source>
</evidence>
<dbReference type="Proteomes" id="UP000727407">
    <property type="component" value="Unassembled WGS sequence"/>
</dbReference>
<feature type="domain" description="C-type lectin" evidence="4">
    <location>
        <begin position="77"/>
        <end position="152"/>
    </location>
</feature>
<protein>
    <submittedName>
        <fullName evidence="5">C-type lectin domain family 4 member E-like isoform X1</fullName>
    </submittedName>
</protein>
<dbReference type="InterPro" id="IPR016186">
    <property type="entry name" value="C-type_lectin-like/link_sf"/>
</dbReference>
<dbReference type="PANTHER" id="PTHR45710:SF8">
    <property type="entry name" value="RERATING FAMILY MEMBER 4"/>
    <property type="match status" value="1"/>
</dbReference>
<dbReference type="EMBL" id="QNUK01000413">
    <property type="protein sequence ID" value="KAF5893772.1"/>
    <property type="molecule type" value="Genomic_DNA"/>
</dbReference>
<feature type="transmembrane region" description="Helical" evidence="3">
    <location>
        <begin position="12"/>
        <end position="32"/>
    </location>
</feature>
<keyword evidence="3" id="KW-0812">Transmembrane</keyword>
<name>A0A8J4U8P5_CLAMG</name>
<evidence type="ECO:0000256" key="3">
    <source>
        <dbReference type="SAM" id="Phobius"/>
    </source>
</evidence>
<dbReference type="InterPro" id="IPR001304">
    <property type="entry name" value="C-type_lectin-like"/>
</dbReference>
<comment type="subcellular location">
    <subcellularLocation>
        <location evidence="1">Cell membrane</location>
        <topology evidence="1">Single-pass type II membrane protein</topology>
    </subcellularLocation>
</comment>
<dbReference type="OrthoDB" id="8950604at2759"/>
<evidence type="ECO:0000313" key="6">
    <source>
        <dbReference type="Proteomes" id="UP000727407"/>
    </source>
</evidence>
<dbReference type="InterPro" id="IPR050828">
    <property type="entry name" value="C-type_lectin/matrix_domain"/>
</dbReference>
<accession>A0A8J4U8P5</accession>